<comment type="caution">
    <text evidence="1">The sequence shown here is derived from an EMBL/GenBank/DDBJ whole genome shotgun (WGS) entry which is preliminary data.</text>
</comment>
<accession>A0AAW9I9E6</accession>
<dbReference type="SUPFAM" id="SSF140453">
    <property type="entry name" value="EsxAB dimer-like"/>
    <property type="match status" value="1"/>
</dbReference>
<proteinExistence type="predicted"/>
<dbReference type="Gene3D" id="1.10.287.1060">
    <property type="entry name" value="ESAT-6-like"/>
    <property type="match status" value="1"/>
</dbReference>
<gene>
    <name evidence="1" type="ORF">GNF79_18730</name>
</gene>
<name>A0AAW9I9E6_CLOPF</name>
<dbReference type="InterPro" id="IPR036689">
    <property type="entry name" value="ESAT-6-like_sf"/>
</dbReference>
<reference evidence="1" key="1">
    <citation type="submission" date="2019-11" db="EMBL/GenBank/DDBJ databases">
        <title>Characterization of Clostridium perfringens isolates from swine manure treated agricultural soils.</title>
        <authorList>
            <person name="Wushke S.T."/>
        </authorList>
    </citation>
    <scope>NUCLEOTIDE SEQUENCE</scope>
    <source>
        <strain evidence="1">X26</strain>
    </source>
</reference>
<protein>
    <submittedName>
        <fullName evidence="1">WXG100 family type VII secretion target</fullName>
    </submittedName>
</protein>
<sequence>MAGNIKFSPEEGRQMANEIDRSKCEIEDTINRLTNLINGELCANWEGAA</sequence>
<dbReference type="AlphaFoldDB" id="A0AAW9I9E6"/>
<feature type="non-terminal residue" evidence="1">
    <location>
        <position position="49"/>
    </location>
</feature>
<dbReference type="EMBL" id="WNVC01000974">
    <property type="protein sequence ID" value="MDZ5001057.1"/>
    <property type="molecule type" value="Genomic_DNA"/>
</dbReference>
<organism evidence="1 2">
    <name type="scientific">Clostridium perfringens</name>
    <dbReference type="NCBI Taxonomy" id="1502"/>
    <lineage>
        <taxon>Bacteria</taxon>
        <taxon>Bacillati</taxon>
        <taxon>Bacillota</taxon>
        <taxon>Clostridia</taxon>
        <taxon>Eubacteriales</taxon>
        <taxon>Clostridiaceae</taxon>
        <taxon>Clostridium</taxon>
    </lineage>
</organism>
<evidence type="ECO:0000313" key="1">
    <source>
        <dbReference type="EMBL" id="MDZ5001057.1"/>
    </source>
</evidence>
<evidence type="ECO:0000313" key="2">
    <source>
        <dbReference type="Proteomes" id="UP001291306"/>
    </source>
</evidence>
<dbReference type="Proteomes" id="UP001291306">
    <property type="component" value="Unassembled WGS sequence"/>
</dbReference>